<dbReference type="PANTHER" id="PTHR11523:SF28">
    <property type="entry name" value="NA_K-ATPASE BETA SUBUNIT ISOFORM 4-RELATED"/>
    <property type="match status" value="1"/>
</dbReference>
<accession>A0AAN9ANY9</accession>
<organism evidence="8 9">
    <name type="scientific">Littorina saxatilis</name>
    <dbReference type="NCBI Taxonomy" id="31220"/>
    <lineage>
        <taxon>Eukaryota</taxon>
        <taxon>Metazoa</taxon>
        <taxon>Spiralia</taxon>
        <taxon>Lophotrochozoa</taxon>
        <taxon>Mollusca</taxon>
        <taxon>Gastropoda</taxon>
        <taxon>Caenogastropoda</taxon>
        <taxon>Littorinimorpha</taxon>
        <taxon>Littorinoidea</taxon>
        <taxon>Littorinidae</taxon>
        <taxon>Littorina</taxon>
    </lineage>
</organism>
<dbReference type="PANTHER" id="PTHR11523">
    <property type="entry name" value="SODIUM/POTASSIUM-DEPENDENT ATPASE BETA SUBUNIT"/>
    <property type="match status" value="1"/>
</dbReference>
<dbReference type="InterPro" id="IPR000402">
    <property type="entry name" value="Na/K_ATPase_sub_beta"/>
</dbReference>
<name>A0AAN9ANY9_9CAEN</name>
<keyword evidence="6 7" id="KW-0472">Membrane</keyword>
<dbReference type="GO" id="GO:0006883">
    <property type="term" value="P:intracellular sodium ion homeostasis"/>
    <property type="evidence" value="ECO:0007669"/>
    <property type="project" value="TreeGrafter"/>
</dbReference>
<dbReference type="AlphaFoldDB" id="A0AAN9ANY9"/>
<dbReference type="EMBL" id="JBAMIC010000024">
    <property type="protein sequence ID" value="KAK7090402.1"/>
    <property type="molecule type" value="Genomic_DNA"/>
</dbReference>
<reference evidence="8 9" key="1">
    <citation type="submission" date="2024-02" db="EMBL/GenBank/DDBJ databases">
        <title>Chromosome-scale genome assembly of the rough periwinkle Littorina saxatilis.</title>
        <authorList>
            <person name="De Jode A."/>
            <person name="Faria R."/>
            <person name="Formenti G."/>
            <person name="Sims Y."/>
            <person name="Smith T.P."/>
            <person name="Tracey A."/>
            <person name="Wood J.M.D."/>
            <person name="Zagrodzka Z.B."/>
            <person name="Johannesson K."/>
            <person name="Butlin R.K."/>
            <person name="Leder E.H."/>
        </authorList>
    </citation>
    <scope>NUCLEOTIDE SEQUENCE [LARGE SCALE GENOMIC DNA]</scope>
    <source>
        <strain evidence="8">Snail1</strain>
        <tissue evidence="8">Muscle</tissue>
    </source>
</reference>
<dbReference type="GO" id="GO:0005890">
    <property type="term" value="C:sodium:potassium-exchanging ATPase complex"/>
    <property type="evidence" value="ECO:0007669"/>
    <property type="project" value="InterPro"/>
</dbReference>
<evidence type="ECO:0000313" key="9">
    <source>
        <dbReference type="Proteomes" id="UP001374579"/>
    </source>
</evidence>
<keyword evidence="3 7" id="KW-0812">Transmembrane</keyword>
<evidence type="ECO:0000256" key="7">
    <source>
        <dbReference type="SAM" id="Phobius"/>
    </source>
</evidence>
<dbReference type="Gene3D" id="2.60.40.1660">
    <property type="entry name" value="Na, k-atpase alpha subunit"/>
    <property type="match status" value="1"/>
</dbReference>
<dbReference type="GO" id="GO:0030007">
    <property type="term" value="P:intracellular potassium ion homeostasis"/>
    <property type="evidence" value="ECO:0007669"/>
    <property type="project" value="TreeGrafter"/>
</dbReference>
<feature type="transmembrane region" description="Helical" evidence="7">
    <location>
        <begin position="36"/>
        <end position="57"/>
    </location>
</feature>
<protein>
    <recommendedName>
        <fullName evidence="10">Sodium/potassium-transporting ATPase subunit beta</fullName>
    </recommendedName>
</protein>
<evidence type="ECO:0000256" key="6">
    <source>
        <dbReference type="ARBA" id="ARBA00023136"/>
    </source>
</evidence>
<evidence type="ECO:0008006" key="10">
    <source>
        <dbReference type="Google" id="ProtNLM"/>
    </source>
</evidence>
<dbReference type="Proteomes" id="UP001374579">
    <property type="component" value="Unassembled WGS sequence"/>
</dbReference>
<keyword evidence="4" id="KW-0735">Signal-anchor</keyword>
<gene>
    <name evidence="8" type="ORF">V1264_010203</name>
</gene>
<dbReference type="Pfam" id="PF00287">
    <property type="entry name" value="Na_K-ATPase"/>
    <property type="match status" value="1"/>
</dbReference>
<evidence type="ECO:0000256" key="3">
    <source>
        <dbReference type="ARBA" id="ARBA00022692"/>
    </source>
</evidence>
<evidence type="ECO:0000256" key="2">
    <source>
        <dbReference type="ARBA" id="ARBA00005876"/>
    </source>
</evidence>
<comment type="subcellular location">
    <subcellularLocation>
        <location evidence="1">Membrane</location>
        <topology evidence="1">Single-pass type II membrane protein</topology>
    </subcellularLocation>
</comment>
<keyword evidence="9" id="KW-1185">Reference proteome</keyword>
<keyword evidence="5 7" id="KW-1133">Transmembrane helix</keyword>
<dbReference type="GO" id="GO:0036376">
    <property type="term" value="P:sodium ion export across plasma membrane"/>
    <property type="evidence" value="ECO:0007669"/>
    <property type="project" value="TreeGrafter"/>
</dbReference>
<dbReference type="GO" id="GO:0001671">
    <property type="term" value="F:ATPase activator activity"/>
    <property type="evidence" value="ECO:0007669"/>
    <property type="project" value="TreeGrafter"/>
</dbReference>
<dbReference type="GO" id="GO:1990573">
    <property type="term" value="P:potassium ion import across plasma membrane"/>
    <property type="evidence" value="ECO:0007669"/>
    <property type="project" value="TreeGrafter"/>
</dbReference>
<evidence type="ECO:0000256" key="1">
    <source>
        <dbReference type="ARBA" id="ARBA00004606"/>
    </source>
</evidence>
<evidence type="ECO:0000313" key="8">
    <source>
        <dbReference type="EMBL" id="KAK7090402.1"/>
    </source>
</evidence>
<comment type="similarity">
    <text evidence="2">Belongs to the X(+)/potassium ATPases subunit beta family.</text>
</comment>
<sequence>MSGIKDKLSSFGTFCYNSDEGKVLGRGARNWAEIGLFYLVYYTCLAGVFVGFLAIFYQTVDEAQPKLTGTDSLLKGNPGMGFQPMTDVEYTLIRFRKPLLSYKPHKESIMKVLKPYKEADDKGVPCDMNNPPPEGKSCTVDYANLTAECNEENFFGYKDQKPCVLMRLNRIFGWMPQPYTEENVKNSGASEELQAKILANPDMIYIDCVGENPADRDNLGEIRYFPTQGYPHYYYPFTNQKDYMSPLVFVQFPNVTQNIALMVECKALAPNIHYDRTEKEGGVHFELLIDP</sequence>
<evidence type="ECO:0000256" key="4">
    <source>
        <dbReference type="ARBA" id="ARBA00022968"/>
    </source>
</evidence>
<comment type="caution">
    <text evidence="8">The sequence shown here is derived from an EMBL/GenBank/DDBJ whole genome shotgun (WGS) entry which is preliminary data.</text>
</comment>
<proteinExistence type="inferred from homology"/>
<evidence type="ECO:0000256" key="5">
    <source>
        <dbReference type="ARBA" id="ARBA00022989"/>
    </source>
</evidence>
<dbReference type="InterPro" id="IPR038702">
    <property type="entry name" value="Na/K_ATPase_sub_beta_sf"/>
</dbReference>